<dbReference type="EMBL" id="AHHD01000079">
    <property type="protein sequence ID" value="EKG20777.1"/>
    <property type="molecule type" value="Genomic_DNA"/>
</dbReference>
<dbReference type="Proteomes" id="UP000007129">
    <property type="component" value="Unassembled WGS sequence"/>
</dbReference>
<dbReference type="AlphaFoldDB" id="K2S790"/>
<feature type="region of interest" description="Disordered" evidence="1">
    <location>
        <begin position="82"/>
        <end position="101"/>
    </location>
</feature>
<feature type="compositionally biased region" description="Low complexity" evidence="1">
    <location>
        <begin position="145"/>
        <end position="154"/>
    </location>
</feature>
<dbReference type="VEuPathDB" id="FungiDB:MPH_01944"/>
<proteinExistence type="predicted"/>
<dbReference type="HOGENOM" id="CLU_681638_0_0_1"/>
<sequence length="404" mass="45794">MTRVRNHFRESARVAVSYKETTISPSRLRRARICAAIRFLIGPDLADTPPRHDGIRQKPLPQFWEEPPHGYDSRYGRPAKTITPRAFPYNGSARQSGSRFRPEFSPRVRPFCPFNYCLRPICDRFPVMFRSKSLSRRLSRKSTSRSEPPSALPNEPEPPVIIAQSIQVQDPVDGSHAFVPSVPRIPAFWKQENATPLPSPSLGDGVQGLSRARGRDPGLTVKPLAGKEGQRLPQRTTTAHYLHPSHANISRTTIGQSDAENNDYLAFHVPTPDTLPTFTAPDWTGETTPKPRTFSLRSTISHGSWKSWNNDRRIDSAISHQSPYSTPNTERRTYSMKSLSRRLSVRNEGNHRASSIPDPQNPHHEKMWTSWPSYGTQGLPRRETHHQYPKQRMARAATHSDQKA</sequence>
<evidence type="ECO:0000313" key="3">
    <source>
        <dbReference type="Proteomes" id="UP000007129"/>
    </source>
</evidence>
<feature type="region of interest" description="Disordered" evidence="1">
    <location>
        <begin position="48"/>
        <end position="69"/>
    </location>
</feature>
<gene>
    <name evidence="2" type="ORF">MPH_01944</name>
</gene>
<reference evidence="2 3" key="1">
    <citation type="journal article" date="2012" name="BMC Genomics">
        <title>Tools to kill: Genome of one of the most destructive plant pathogenic fungi Macrophomina phaseolina.</title>
        <authorList>
            <person name="Islam M.S."/>
            <person name="Haque M.S."/>
            <person name="Islam M.M."/>
            <person name="Emdad E.M."/>
            <person name="Halim A."/>
            <person name="Hossen Q.M.M."/>
            <person name="Hossain M.Z."/>
            <person name="Ahmed B."/>
            <person name="Rahim S."/>
            <person name="Rahman M.S."/>
            <person name="Alam M.M."/>
            <person name="Hou S."/>
            <person name="Wan X."/>
            <person name="Saito J.A."/>
            <person name="Alam M."/>
        </authorList>
    </citation>
    <scope>NUCLEOTIDE SEQUENCE [LARGE SCALE GENOMIC DNA]</scope>
    <source>
        <strain evidence="2 3">MS6</strain>
    </source>
</reference>
<name>K2S790_MACPH</name>
<feature type="region of interest" description="Disordered" evidence="1">
    <location>
        <begin position="344"/>
        <end position="404"/>
    </location>
</feature>
<comment type="caution">
    <text evidence="2">The sequence shown here is derived from an EMBL/GenBank/DDBJ whole genome shotgun (WGS) entry which is preliminary data.</text>
</comment>
<organism evidence="2 3">
    <name type="scientific">Macrophomina phaseolina (strain MS6)</name>
    <name type="common">Charcoal rot fungus</name>
    <dbReference type="NCBI Taxonomy" id="1126212"/>
    <lineage>
        <taxon>Eukaryota</taxon>
        <taxon>Fungi</taxon>
        <taxon>Dikarya</taxon>
        <taxon>Ascomycota</taxon>
        <taxon>Pezizomycotina</taxon>
        <taxon>Dothideomycetes</taxon>
        <taxon>Dothideomycetes incertae sedis</taxon>
        <taxon>Botryosphaeriales</taxon>
        <taxon>Botryosphaeriaceae</taxon>
        <taxon>Macrophomina</taxon>
    </lineage>
</organism>
<protein>
    <submittedName>
        <fullName evidence="2">Uncharacterized protein</fullName>
    </submittedName>
</protein>
<evidence type="ECO:0000256" key="1">
    <source>
        <dbReference type="SAM" id="MobiDB-lite"/>
    </source>
</evidence>
<evidence type="ECO:0000313" key="2">
    <source>
        <dbReference type="EMBL" id="EKG20777.1"/>
    </source>
</evidence>
<feature type="region of interest" description="Disordered" evidence="1">
    <location>
        <begin position="136"/>
        <end position="157"/>
    </location>
</feature>
<accession>K2S790</accession>
<feature type="region of interest" description="Disordered" evidence="1">
    <location>
        <begin position="276"/>
        <end position="296"/>
    </location>
</feature>
<dbReference type="InParanoid" id="K2S790"/>